<name>A0A086SXX1_HAPC1</name>
<feature type="region of interest" description="Disordered" evidence="1">
    <location>
        <begin position="90"/>
        <end position="175"/>
    </location>
</feature>
<comment type="caution">
    <text evidence="2">The sequence shown here is derived from an EMBL/GenBank/DDBJ whole genome shotgun (WGS) entry which is preliminary data.</text>
</comment>
<proteinExistence type="predicted"/>
<evidence type="ECO:0000256" key="1">
    <source>
        <dbReference type="SAM" id="MobiDB-lite"/>
    </source>
</evidence>
<protein>
    <submittedName>
        <fullName evidence="2">Uncharacterized protein</fullName>
    </submittedName>
</protein>
<evidence type="ECO:0000313" key="3">
    <source>
        <dbReference type="Proteomes" id="UP000029964"/>
    </source>
</evidence>
<dbReference type="HOGENOM" id="CLU_756413_0_0_1"/>
<dbReference type="EMBL" id="JPKY01000109">
    <property type="protein sequence ID" value="KFH41953.1"/>
    <property type="molecule type" value="Genomic_DNA"/>
</dbReference>
<feature type="compositionally biased region" description="Basic and acidic residues" evidence="1">
    <location>
        <begin position="218"/>
        <end position="228"/>
    </location>
</feature>
<evidence type="ECO:0000313" key="2">
    <source>
        <dbReference type="EMBL" id="KFH41953.1"/>
    </source>
</evidence>
<gene>
    <name evidence="2" type="ORF">ACRE_073140</name>
</gene>
<dbReference type="OrthoDB" id="5417628at2759"/>
<dbReference type="Proteomes" id="UP000029964">
    <property type="component" value="Unassembled WGS sequence"/>
</dbReference>
<sequence>MAVPAYPSENAELHAHSPRRRAVPHPDSSGYGRHTIRDMIANDTAFSKQSHNYGTQFQPGNKDYFSLAGGGDRSADAASGFDWMSNTGPQSMSFSADTPHDFNKHRKFRQSSTDTSMPDYVPLSNSGSREDGNPDSLSGPGEVSLGSDEVAGASNMRAPSNTPTSGGAGGSHNVQFHSSSHIDFVPADLATSLNNSLLSQQPPLTGHHPTGYSPTTEVKSRKETRFQNHVEPCPSTVSSTSTLGHEMREGQQFSQQAHMPPTHPTLPAGTMPSHAGSPRLMDSRKGVETGEQTSSVEGFGADGPGEGATEDSVRTISGNSAKASKPTRYFTPASINAMGADHDPRRVSPSVRLDPFVDTGATVALE</sequence>
<feature type="region of interest" description="Disordered" evidence="1">
    <location>
        <begin position="1"/>
        <end position="34"/>
    </location>
</feature>
<organism evidence="2 3">
    <name type="scientific">Hapsidospora chrysogenum (strain ATCC 11550 / CBS 779.69 / DSM 880 / IAM 14645 / JCM 23072 / IMI 49137)</name>
    <name type="common">Acremonium chrysogenum</name>
    <dbReference type="NCBI Taxonomy" id="857340"/>
    <lineage>
        <taxon>Eukaryota</taxon>
        <taxon>Fungi</taxon>
        <taxon>Dikarya</taxon>
        <taxon>Ascomycota</taxon>
        <taxon>Pezizomycotina</taxon>
        <taxon>Sordariomycetes</taxon>
        <taxon>Hypocreomycetidae</taxon>
        <taxon>Hypocreales</taxon>
        <taxon>Bionectriaceae</taxon>
        <taxon>Hapsidospora</taxon>
    </lineage>
</organism>
<feature type="region of interest" description="Disordered" evidence="1">
    <location>
        <begin position="197"/>
        <end position="366"/>
    </location>
</feature>
<accession>A0A086SXX1</accession>
<dbReference type="STRING" id="857340.A0A086SXX1"/>
<keyword evidence="3" id="KW-1185">Reference proteome</keyword>
<dbReference type="AlphaFoldDB" id="A0A086SXX1"/>
<reference evidence="3" key="1">
    <citation type="journal article" date="2014" name="Genome Announc.">
        <title>Genome sequence and annotation of Acremonium chrysogenum, producer of the beta-lactam antibiotic cephalosporin C.</title>
        <authorList>
            <person name="Terfehr D."/>
            <person name="Dahlmann T.A."/>
            <person name="Specht T."/>
            <person name="Zadra I."/>
            <person name="Kuernsteiner H."/>
            <person name="Kueck U."/>
        </authorList>
    </citation>
    <scope>NUCLEOTIDE SEQUENCE [LARGE SCALE GENOMIC DNA]</scope>
    <source>
        <strain evidence="3">ATCC 11550 / CBS 779.69 / DSM 880 / IAM 14645 / JCM 23072 / IMI 49137</strain>
    </source>
</reference>